<organism evidence="4 5">
    <name type="scientific">Ruminococcus albus 8</name>
    <dbReference type="NCBI Taxonomy" id="246199"/>
    <lineage>
        <taxon>Bacteria</taxon>
        <taxon>Bacillati</taxon>
        <taxon>Bacillota</taxon>
        <taxon>Clostridia</taxon>
        <taxon>Eubacteriales</taxon>
        <taxon>Oscillospiraceae</taxon>
        <taxon>Ruminococcus</taxon>
    </lineage>
</organism>
<accession>E9SH96</accession>
<gene>
    <name evidence="4" type="ORF">CUS_7624</name>
</gene>
<dbReference type="InterPro" id="IPR012338">
    <property type="entry name" value="Beta-lactam/transpept-like"/>
</dbReference>
<dbReference type="EMBL" id="ADKM02000130">
    <property type="protein sequence ID" value="EGC01310.1"/>
    <property type="molecule type" value="Genomic_DNA"/>
</dbReference>
<protein>
    <submittedName>
        <fullName evidence="4">Putative lipoprotein</fullName>
    </submittedName>
</protein>
<feature type="compositionally biased region" description="Low complexity" evidence="1">
    <location>
        <begin position="52"/>
        <end position="66"/>
    </location>
</feature>
<evidence type="ECO:0000313" key="4">
    <source>
        <dbReference type="EMBL" id="EGC01310.1"/>
    </source>
</evidence>
<evidence type="ECO:0000256" key="2">
    <source>
        <dbReference type="SAM" id="SignalP"/>
    </source>
</evidence>
<dbReference type="Pfam" id="PF13354">
    <property type="entry name" value="Beta-lactamase2"/>
    <property type="match status" value="1"/>
</dbReference>
<dbReference type="Gene3D" id="3.40.710.10">
    <property type="entry name" value="DD-peptidase/beta-lactamase superfamily"/>
    <property type="match status" value="1"/>
</dbReference>
<sequence length="389" mass="43293">MGKKMYAGVTALLLAAACLLSSCGSKAEAVSIKRKNDSSAAQALSTDKNSPAEENSTAEEASSALSPLLEDASSQVFDEVVENKEVTKAVEQRNSEYFNVGGNYGFTVSGFEMVYSNEEMQNCFDRLQEICSSSYFPLGFEFKNVETGATIGYHQYEQFMTCSTIKAPFVKSLLVKDIDLDTKIPLNNKWAGDDGTLSGEDYGKEFTARELIEYTILESDNTAYQLLCQTFGTDEFNRNQYEIGANFTLGYNAEWIFTYCTPEDMTKSYVDIYKFAEENKLGKWLTDLMCNAKLNIQIGKALGEKYPVAQKYGTDYLESAFSDCAIVYADSPFVLCIYTQQTPETEESCQVFKDIALVCDDINSLIAVNDTAEETDHEADNETHPENNT</sequence>
<feature type="domain" description="Beta-lactamase class A catalytic" evidence="3">
    <location>
        <begin position="141"/>
        <end position="339"/>
    </location>
</feature>
<dbReference type="SUPFAM" id="SSF56601">
    <property type="entry name" value="beta-lactamase/transpeptidase-like"/>
    <property type="match status" value="1"/>
</dbReference>
<dbReference type="eggNOG" id="COG2367">
    <property type="taxonomic scope" value="Bacteria"/>
</dbReference>
<dbReference type="GO" id="GO:0008800">
    <property type="term" value="F:beta-lactamase activity"/>
    <property type="evidence" value="ECO:0007669"/>
    <property type="project" value="InterPro"/>
</dbReference>
<dbReference type="STRING" id="246199.CUS_7624"/>
<keyword evidence="5" id="KW-1185">Reference proteome</keyword>
<reference evidence="4 5" key="1">
    <citation type="submission" date="2011-02" db="EMBL/GenBank/DDBJ databases">
        <authorList>
            <person name="Nelson K.E."/>
            <person name="Sutton G."/>
            <person name="Torralba M."/>
            <person name="Durkin S."/>
            <person name="Harkins D."/>
            <person name="Montgomery R."/>
            <person name="Ziemer C."/>
            <person name="Klaassens E."/>
            <person name="Ocuiv P."/>
            <person name="Morrison M."/>
        </authorList>
    </citation>
    <scope>NUCLEOTIDE SEQUENCE [LARGE SCALE GENOMIC DNA]</scope>
    <source>
        <strain evidence="4 5">8</strain>
    </source>
</reference>
<dbReference type="PANTHER" id="PTHR35333:SF3">
    <property type="entry name" value="BETA-LACTAMASE-TYPE TRANSPEPTIDASE FOLD CONTAINING PROTEIN"/>
    <property type="match status" value="1"/>
</dbReference>
<keyword evidence="4" id="KW-0449">Lipoprotein</keyword>
<evidence type="ECO:0000256" key="1">
    <source>
        <dbReference type="SAM" id="MobiDB-lite"/>
    </source>
</evidence>
<evidence type="ECO:0000313" key="5">
    <source>
        <dbReference type="Proteomes" id="UP000004259"/>
    </source>
</evidence>
<name>E9SH96_RUMAL</name>
<dbReference type="GO" id="GO:0030655">
    <property type="term" value="P:beta-lactam antibiotic catabolic process"/>
    <property type="evidence" value="ECO:0007669"/>
    <property type="project" value="InterPro"/>
</dbReference>
<dbReference type="PANTHER" id="PTHR35333">
    <property type="entry name" value="BETA-LACTAMASE"/>
    <property type="match status" value="1"/>
</dbReference>
<dbReference type="PROSITE" id="PS51257">
    <property type="entry name" value="PROKAR_LIPOPROTEIN"/>
    <property type="match status" value="1"/>
</dbReference>
<dbReference type="AlphaFoldDB" id="E9SH96"/>
<feature type="chain" id="PRO_5039681917" evidence="2">
    <location>
        <begin position="28"/>
        <end position="389"/>
    </location>
</feature>
<feature type="signal peptide" evidence="2">
    <location>
        <begin position="1"/>
        <end position="27"/>
    </location>
</feature>
<dbReference type="InterPro" id="IPR000871">
    <property type="entry name" value="Beta-lactam_class-A"/>
</dbReference>
<dbReference type="RefSeq" id="WP_002852726.1">
    <property type="nucleotide sequence ID" value="NZ_ADKM02000130.1"/>
</dbReference>
<feature type="region of interest" description="Disordered" evidence="1">
    <location>
        <begin position="40"/>
        <end position="66"/>
    </location>
</feature>
<proteinExistence type="predicted"/>
<keyword evidence="2" id="KW-0732">Signal</keyword>
<dbReference type="GO" id="GO:0046677">
    <property type="term" value="P:response to antibiotic"/>
    <property type="evidence" value="ECO:0007669"/>
    <property type="project" value="InterPro"/>
</dbReference>
<dbReference type="Proteomes" id="UP000004259">
    <property type="component" value="Unassembled WGS sequence"/>
</dbReference>
<evidence type="ECO:0000259" key="3">
    <source>
        <dbReference type="Pfam" id="PF13354"/>
    </source>
</evidence>
<dbReference type="InterPro" id="IPR045155">
    <property type="entry name" value="Beta-lactam_cat"/>
</dbReference>
<comment type="caution">
    <text evidence="4">The sequence shown here is derived from an EMBL/GenBank/DDBJ whole genome shotgun (WGS) entry which is preliminary data.</text>
</comment>